<dbReference type="Proteomes" id="UP000305417">
    <property type="component" value="Unassembled WGS sequence"/>
</dbReference>
<evidence type="ECO:0000313" key="4">
    <source>
        <dbReference type="Proteomes" id="UP000305417"/>
    </source>
</evidence>
<keyword evidence="4" id="KW-1185">Reference proteome</keyword>
<feature type="transmembrane region" description="Helical" evidence="1">
    <location>
        <begin position="87"/>
        <end position="105"/>
    </location>
</feature>
<dbReference type="KEGG" id="acib:ACBT_1838"/>
<accession>A0A5J6RIF7</accession>
<protein>
    <submittedName>
        <fullName evidence="2">Putative membrane protein</fullName>
    </submittedName>
</protein>
<reference evidence="3 4" key="1">
    <citation type="submission" date="2019-05" db="EMBL/GenBank/DDBJ databases">
        <title>Arcobacter cibarius and Arcobacter thereius providing challenges in identification an antibiotic susceptibility and Quinolone resistance.</title>
        <authorList>
            <person name="Busch A."/>
            <person name="Hanel I."/>
            <person name="Hotzel H."/>
            <person name="Tomaso H."/>
        </authorList>
    </citation>
    <scope>NUCLEOTIDE SEQUENCE [LARGE SCALE GENOMIC DNA]</scope>
    <source>
        <strain evidence="3 4">16CS0831-2</strain>
    </source>
</reference>
<keyword evidence="1" id="KW-1133">Transmembrane helix</keyword>
<evidence type="ECO:0000313" key="5">
    <source>
        <dbReference type="Proteomes" id="UP000509513"/>
    </source>
</evidence>
<dbReference type="AlphaFoldDB" id="A0A5J6RIF7"/>
<proteinExistence type="predicted"/>
<gene>
    <name evidence="2" type="ORF">ACBT_1838</name>
    <name evidence="3" type="ORF">FE247_02950</name>
</gene>
<keyword evidence="1" id="KW-0812">Transmembrane</keyword>
<dbReference type="EMBL" id="VBUC01000004">
    <property type="protein sequence ID" value="TLT01111.1"/>
    <property type="molecule type" value="Genomic_DNA"/>
</dbReference>
<dbReference type="STRING" id="1442598.GCA_000522465_00545"/>
<feature type="transmembrane region" description="Helical" evidence="1">
    <location>
        <begin position="54"/>
        <end position="75"/>
    </location>
</feature>
<dbReference type="EMBL" id="CP054051">
    <property type="protein sequence ID" value="QKJ27734.1"/>
    <property type="molecule type" value="Genomic_DNA"/>
</dbReference>
<name>A0A5J6RIF7_9BACT</name>
<sequence length="136" mass="16061">MKTKKFRLLWPTSKCCLKKFLDLQFLAKYGSIIVVLMFISIQVVNIINLKNYEASFFSLLVNLFFLIVVLTKLEYLKIDVLNKYIDTTLKIMIFIFFLNFIAYLGVEEGFIYRYVIAPMSFLGSYFIFLLLKKESI</sequence>
<keyword evidence="1" id="KW-0472">Membrane</keyword>
<evidence type="ECO:0000313" key="3">
    <source>
        <dbReference type="EMBL" id="TLT01111.1"/>
    </source>
</evidence>
<dbReference type="Proteomes" id="UP000509513">
    <property type="component" value="Chromosome"/>
</dbReference>
<evidence type="ECO:0000313" key="2">
    <source>
        <dbReference type="EMBL" id="QKJ27734.1"/>
    </source>
</evidence>
<evidence type="ECO:0000256" key="1">
    <source>
        <dbReference type="SAM" id="Phobius"/>
    </source>
</evidence>
<organism evidence="2 5">
    <name type="scientific">Aliarcobacter cibarius</name>
    <dbReference type="NCBI Taxonomy" id="255507"/>
    <lineage>
        <taxon>Bacteria</taxon>
        <taxon>Pseudomonadati</taxon>
        <taxon>Campylobacterota</taxon>
        <taxon>Epsilonproteobacteria</taxon>
        <taxon>Campylobacterales</taxon>
        <taxon>Arcobacteraceae</taxon>
        <taxon>Aliarcobacter</taxon>
    </lineage>
</organism>
<feature type="transmembrane region" description="Helical" evidence="1">
    <location>
        <begin position="111"/>
        <end position="131"/>
    </location>
</feature>
<reference evidence="2 5" key="2">
    <citation type="submission" date="2020-05" db="EMBL/GenBank/DDBJ databases">
        <title>Complete genome sequencing of Campylobacter and Arcobacter type strains.</title>
        <authorList>
            <person name="Miller W.G."/>
            <person name="Yee E."/>
        </authorList>
    </citation>
    <scope>NUCLEOTIDE SEQUENCE [LARGE SCALE GENOMIC DNA]</scope>
    <source>
        <strain evidence="2 5">LMG 21996</strain>
    </source>
</reference>
<dbReference type="RefSeq" id="WP_024774707.1">
    <property type="nucleotide sequence ID" value="NZ_JANJGI010000002.1"/>
</dbReference>
<feature type="transmembrane region" description="Helical" evidence="1">
    <location>
        <begin position="26"/>
        <end position="48"/>
    </location>
</feature>
<dbReference type="OrthoDB" id="5348948at2"/>